<proteinExistence type="predicted"/>
<organism evidence="1 2">
    <name type="scientific">Micropruina glycogenica</name>
    <dbReference type="NCBI Taxonomy" id="75385"/>
    <lineage>
        <taxon>Bacteria</taxon>
        <taxon>Bacillati</taxon>
        <taxon>Actinomycetota</taxon>
        <taxon>Actinomycetes</taxon>
        <taxon>Propionibacteriales</taxon>
        <taxon>Nocardioidaceae</taxon>
        <taxon>Micropruina</taxon>
    </lineage>
</organism>
<reference evidence="1 2" key="1">
    <citation type="submission" date="2018-02" db="EMBL/GenBank/DDBJ databases">
        <authorList>
            <person name="Cohen D.B."/>
            <person name="Kent A.D."/>
        </authorList>
    </citation>
    <scope>NUCLEOTIDE SEQUENCE [LARGE SCALE GENOMIC DNA]</scope>
    <source>
        <strain evidence="1">1</strain>
    </source>
</reference>
<evidence type="ECO:0000313" key="2">
    <source>
        <dbReference type="Proteomes" id="UP000238164"/>
    </source>
</evidence>
<dbReference type="EMBL" id="LT985188">
    <property type="protein sequence ID" value="SPD88534.1"/>
    <property type="molecule type" value="Genomic_DNA"/>
</dbReference>
<keyword evidence="2" id="KW-1185">Reference proteome</keyword>
<protein>
    <submittedName>
        <fullName evidence="1">Uncharacterized protein</fullName>
    </submittedName>
</protein>
<dbReference type="Proteomes" id="UP000238164">
    <property type="component" value="Chromosome 1"/>
</dbReference>
<dbReference type="AlphaFoldDB" id="A0A2N9JKG6"/>
<evidence type="ECO:0000313" key="1">
    <source>
        <dbReference type="EMBL" id="SPD88534.1"/>
    </source>
</evidence>
<gene>
    <name evidence="1" type="ORF">MPLG2_3504</name>
</gene>
<accession>A0A2N9JKG6</accession>
<name>A0A2N9JKG6_9ACTN</name>
<sequence>MLDGTINPGLVFDRVLPLDQTAEGYRLMDDREALKVMIRP</sequence>
<dbReference type="KEGG" id="mgg:MPLG2_3504"/>